<dbReference type="SUPFAM" id="SSF103473">
    <property type="entry name" value="MFS general substrate transporter"/>
    <property type="match status" value="1"/>
</dbReference>
<name>H2BTC5_GILLR</name>
<dbReference type="PANTHER" id="PTHR23521:SF3">
    <property type="entry name" value="MFS TRANSPORTER"/>
    <property type="match status" value="1"/>
</dbReference>
<dbReference type="InterPro" id="IPR020846">
    <property type="entry name" value="MFS_dom"/>
</dbReference>
<keyword evidence="2 4" id="KW-1133">Transmembrane helix</keyword>
<protein>
    <submittedName>
        <fullName evidence="6">Major facilitator superfamily MFS_1</fullName>
    </submittedName>
</protein>
<evidence type="ECO:0000313" key="6">
    <source>
        <dbReference type="EMBL" id="EHQ03724.1"/>
    </source>
</evidence>
<feature type="transmembrane region" description="Helical" evidence="4">
    <location>
        <begin position="207"/>
        <end position="228"/>
    </location>
</feature>
<feature type="transmembrane region" description="Helical" evidence="4">
    <location>
        <begin position="159"/>
        <end position="186"/>
    </location>
</feature>
<feature type="transmembrane region" description="Helical" evidence="4">
    <location>
        <begin position="248"/>
        <end position="269"/>
    </location>
</feature>
<gene>
    <name evidence="6" type="ORF">Gilli_3115</name>
</gene>
<evidence type="ECO:0000256" key="4">
    <source>
        <dbReference type="SAM" id="Phobius"/>
    </source>
</evidence>
<evidence type="ECO:0000256" key="2">
    <source>
        <dbReference type="ARBA" id="ARBA00022989"/>
    </source>
</evidence>
<dbReference type="EMBL" id="JH594606">
    <property type="protein sequence ID" value="EHQ03724.1"/>
    <property type="molecule type" value="Genomic_DNA"/>
</dbReference>
<dbReference type="eggNOG" id="COG2814">
    <property type="taxonomic scope" value="Bacteria"/>
</dbReference>
<dbReference type="Proteomes" id="UP000003844">
    <property type="component" value="Unassembled WGS sequence"/>
</dbReference>
<feature type="transmembrane region" description="Helical" evidence="4">
    <location>
        <begin position="37"/>
        <end position="60"/>
    </location>
</feature>
<reference evidence="7" key="1">
    <citation type="journal article" date="2012" name="Stand. Genomic Sci.">
        <title>Genome sequence of the Antarctic rhodopsins-containing flavobacterium Gillisia limnaea type strain (R-8282(T)).</title>
        <authorList>
            <person name="Riedel T."/>
            <person name="Held B."/>
            <person name="Nolan M."/>
            <person name="Lucas S."/>
            <person name="Lapidus A."/>
            <person name="Tice H."/>
            <person name="Del Rio T.G."/>
            <person name="Cheng J.F."/>
            <person name="Han C."/>
            <person name="Tapia R."/>
            <person name="Goodwin L.A."/>
            <person name="Pitluck S."/>
            <person name="Liolios K."/>
            <person name="Mavromatis K."/>
            <person name="Pagani I."/>
            <person name="Ivanova N."/>
            <person name="Mikhailova N."/>
            <person name="Pati A."/>
            <person name="Chen A."/>
            <person name="Palaniappan K."/>
            <person name="Land M."/>
            <person name="Rohde M."/>
            <person name="Tindall B.J."/>
            <person name="Detter J.C."/>
            <person name="Goker M."/>
            <person name="Bristow J."/>
            <person name="Eisen J.A."/>
            <person name="Markowitz V."/>
            <person name="Hugenholtz P."/>
            <person name="Kyrpides N.C."/>
            <person name="Klenk H.P."/>
            <person name="Woyke T."/>
        </authorList>
    </citation>
    <scope>NUCLEOTIDE SEQUENCE [LARGE SCALE GENOMIC DNA]</scope>
    <source>
        <strain evidence="7">DSM 15749 / LMG 21470 / R-8282</strain>
    </source>
</reference>
<dbReference type="PROSITE" id="PS50850">
    <property type="entry name" value="MFS"/>
    <property type="match status" value="1"/>
</dbReference>
<dbReference type="GO" id="GO:0022857">
    <property type="term" value="F:transmembrane transporter activity"/>
    <property type="evidence" value="ECO:0007669"/>
    <property type="project" value="InterPro"/>
</dbReference>
<keyword evidence="7" id="KW-1185">Reference proteome</keyword>
<feature type="transmembrane region" description="Helical" evidence="4">
    <location>
        <begin position="127"/>
        <end position="147"/>
    </location>
</feature>
<evidence type="ECO:0000256" key="1">
    <source>
        <dbReference type="ARBA" id="ARBA00022692"/>
    </source>
</evidence>
<dbReference type="Gene3D" id="1.20.1250.20">
    <property type="entry name" value="MFS general substrate transporter like domains"/>
    <property type="match status" value="1"/>
</dbReference>
<organism evidence="6 7">
    <name type="scientific">Gillisia limnaea (strain DSM 15749 / LMG 21470 / R-8282)</name>
    <dbReference type="NCBI Taxonomy" id="865937"/>
    <lineage>
        <taxon>Bacteria</taxon>
        <taxon>Pseudomonadati</taxon>
        <taxon>Bacteroidota</taxon>
        <taxon>Flavobacteriia</taxon>
        <taxon>Flavobacteriales</taxon>
        <taxon>Flavobacteriaceae</taxon>
        <taxon>Gillisia</taxon>
    </lineage>
</organism>
<feature type="transmembrane region" description="Helical" evidence="4">
    <location>
        <begin position="7"/>
        <end position="25"/>
    </location>
</feature>
<dbReference type="InterPro" id="IPR036259">
    <property type="entry name" value="MFS_trans_sf"/>
</dbReference>
<accession>H2BTC5</accession>
<feature type="transmembrane region" description="Helical" evidence="4">
    <location>
        <begin position="337"/>
        <end position="360"/>
    </location>
</feature>
<dbReference type="InterPro" id="IPR011701">
    <property type="entry name" value="MFS"/>
</dbReference>
<evidence type="ECO:0000259" key="5">
    <source>
        <dbReference type="PROSITE" id="PS50850"/>
    </source>
</evidence>
<evidence type="ECO:0000256" key="3">
    <source>
        <dbReference type="ARBA" id="ARBA00023136"/>
    </source>
</evidence>
<keyword evidence="3 4" id="KW-0472">Membrane</keyword>
<dbReference type="HOGENOM" id="CLU_056365_0_0_10"/>
<dbReference type="GO" id="GO:0005886">
    <property type="term" value="C:plasma membrane"/>
    <property type="evidence" value="ECO:0007669"/>
    <property type="project" value="TreeGrafter"/>
</dbReference>
<dbReference type="OrthoDB" id="9781976at2"/>
<dbReference type="PANTHER" id="PTHR23521">
    <property type="entry name" value="TRANSPORTER MFS SUPERFAMILY"/>
    <property type="match status" value="1"/>
</dbReference>
<feature type="transmembrane region" description="Helical" evidence="4">
    <location>
        <begin position="72"/>
        <end position="89"/>
    </location>
</feature>
<proteinExistence type="predicted"/>
<feature type="domain" description="Major facilitator superfamily (MFS) profile" evidence="5">
    <location>
        <begin position="1"/>
        <end position="390"/>
    </location>
</feature>
<dbReference type="STRING" id="865937.Gilli_3115"/>
<feature type="transmembrane region" description="Helical" evidence="4">
    <location>
        <begin position="366"/>
        <end position="386"/>
    </location>
</feature>
<dbReference type="RefSeq" id="WP_006990030.1">
    <property type="nucleotide sequence ID" value="NZ_JH594606.1"/>
</dbReference>
<dbReference type="Pfam" id="PF07690">
    <property type="entry name" value="MFS_1"/>
    <property type="match status" value="1"/>
</dbReference>
<sequence>MKFTLPIIVFSQFCCTSLWFAGNGVMSNLLQTYGLDILALGHLTSAVQVGFIAGTLLFAFLNLADRFPPSKIFFICALFGAVFNLGVILDNNTLSSLLLWRFLTGFSLAGIYPVGMKIAADYYQKDLGRSLGFLVGALVLGTAFPHLLKSFTGTENLPWKMVLIITSVMATLGGVLILLAVPVGPFRKARTGKDFFEFLNVFKNRKFRAAAFGYFGHMWELYAFWAFVPVVLSSYNLLHPGTDLNVPLYSFLIIGLGGFACAAGGYLSLQWGTKKLASATLFLSGCCCVISPLIFFQDSEVLLLCFLIFWGLMVVADSPLFSTLVAENAFAESRGTALTIVNSVGFAITIVSIQLVTFLLTLFSPFYVLTVLAIGPALGLYSLYFIPESKIKV</sequence>
<evidence type="ECO:0000313" key="7">
    <source>
        <dbReference type="Proteomes" id="UP000003844"/>
    </source>
</evidence>
<feature type="transmembrane region" description="Helical" evidence="4">
    <location>
        <begin position="301"/>
        <end position="325"/>
    </location>
</feature>
<keyword evidence="1 4" id="KW-0812">Transmembrane</keyword>
<feature type="transmembrane region" description="Helical" evidence="4">
    <location>
        <begin position="95"/>
        <end position="115"/>
    </location>
</feature>
<dbReference type="AlphaFoldDB" id="H2BTC5"/>
<feature type="transmembrane region" description="Helical" evidence="4">
    <location>
        <begin position="276"/>
        <end position="295"/>
    </location>
</feature>